<reference evidence="3" key="1">
    <citation type="submission" date="2016-10" db="EMBL/GenBank/DDBJ databases">
        <authorList>
            <person name="Benchimol M."/>
            <person name="Almeida L.G."/>
            <person name="Vasconcelos A.T."/>
            <person name="Perreira-Neves A."/>
            <person name="Rosa I.A."/>
            <person name="Tasca T."/>
            <person name="Bogo M.R."/>
            <person name="de Souza W."/>
        </authorList>
    </citation>
    <scope>NUCLEOTIDE SEQUENCE [LARGE SCALE GENOMIC DNA]</scope>
    <source>
        <strain evidence="3">K</strain>
    </source>
</reference>
<keyword evidence="4" id="KW-1185">Reference proteome</keyword>
<dbReference type="RefSeq" id="XP_068351956.1">
    <property type="nucleotide sequence ID" value="XM_068490369.1"/>
</dbReference>
<gene>
    <name evidence="3" type="ORF">TRFO_01886</name>
</gene>
<dbReference type="EMBL" id="MLAK01001037">
    <property type="protein sequence ID" value="OHS98819.1"/>
    <property type="molecule type" value="Genomic_DNA"/>
</dbReference>
<evidence type="ECO:0000313" key="4">
    <source>
        <dbReference type="Proteomes" id="UP000179807"/>
    </source>
</evidence>
<proteinExistence type="predicted"/>
<evidence type="ECO:0000259" key="2">
    <source>
        <dbReference type="PROSITE" id="PS50102"/>
    </source>
</evidence>
<dbReference type="InterPro" id="IPR012677">
    <property type="entry name" value="Nucleotide-bd_a/b_plait_sf"/>
</dbReference>
<organism evidence="3 4">
    <name type="scientific">Tritrichomonas foetus</name>
    <dbReference type="NCBI Taxonomy" id="1144522"/>
    <lineage>
        <taxon>Eukaryota</taxon>
        <taxon>Metamonada</taxon>
        <taxon>Parabasalia</taxon>
        <taxon>Tritrichomonadida</taxon>
        <taxon>Tritrichomonadidae</taxon>
        <taxon>Tritrichomonas</taxon>
    </lineage>
</organism>
<dbReference type="SUPFAM" id="SSF54928">
    <property type="entry name" value="RNA-binding domain, RBD"/>
    <property type="match status" value="1"/>
</dbReference>
<keyword evidence="1" id="KW-0694">RNA-binding</keyword>
<dbReference type="AlphaFoldDB" id="A0A1J4JMQ8"/>
<dbReference type="OrthoDB" id="1099063at2759"/>
<dbReference type="PROSITE" id="PS50102">
    <property type="entry name" value="RRM"/>
    <property type="match status" value="1"/>
</dbReference>
<name>A0A1J4JMQ8_9EUKA</name>
<dbReference type="VEuPathDB" id="TrichDB:TRFO_01886"/>
<dbReference type="InterPro" id="IPR035979">
    <property type="entry name" value="RBD_domain_sf"/>
</dbReference>
<evidence type="ECO:0000256" key="1">
    <source>
        <dbReference type="PROSITE-ProRule" id="PRU00176"/>
    </source>
</evidence>
<accession>A0A1J4JMQ8</accession>
<dbReference type="Proteomes" id="UP000179807">
    <property type="component" value="Unassembled WGS sequence"/>
</dbReference>
<dbReference type="Gene3D" id="3.30.70.330">
    <property type="match status" value="1"/>
</dbReference>
<feature type="domain" description="RRM" evidence="2">
    <location>
        <begin position="99"/>
        <end position="170"/>
    </location>
</feature>
<sequence length="197" mass="22871">MSECTVQIHPSFDKRKFMAEYFTRKGFNTFTDVQVFDSDCYVTFPNRAEAEEFANAFDGRRVNNQAIRAIIRYLPEDLRPSEAPPKRYPSVDERRIRSRTICVKGYPLSKLTDRNLYHDFWKSGYLKQIEISNGVGYLQFDTPDDAETAILKNDQMCISGSRITVEMIPDRALNVPNVLVPLVIADKDDRIIRDDRF</sequence>
<dbReference type="InterPro" id="IPR000504">
    <property type="entry name" value="RRM_dom"/>
</dbReference>
<protein>
    <recommendedName>
        <fullName evidence="2">RRM domain-containing protein</fullName>
    </recommendedName>
</protein>
<comment type="caution">
    <text evidence="3">The sequence shown here is derived from an EMBL/GenBank/DDBJ whole genome shotgun (WGS) entry which is preliminary data.</text>
</comment>
<dbReference type="GO" id="GO:0003723">
    <property type="term" value="F:RNA binding"/>
    <property type="evidence" value="ECO:0007669"/>
    <property type="project" value="UniProtKB-UniRule"/>
</dbReference>
<dbReference type="GeneID" id="94825073"/>
<evidence type="ECO:0000313" key="3">
    <source>
        <dbReference type="EMBL" id="OHS98819.1"/>
    </source>
</evidence>